<sequence length="313" mass="36140">MTVKECEERILQLEGSLGEVHREVSAIKAGCESMSSRLGVLETQMTAIVETLSRIEAITFSDCGRDKGIALPSISLPQVPNALPLTDGTIRSIGYRRIVGAVENQESMLKTVEMHAFDGRLPYGWISRAERFFRLGNCDTDEEKLYMVSSSFSGDALIWYKEELAKSYFKNWPEFKDRLLARFALVKLESLPEVVRKKTPYLQIVQQTELVQKFESPSIEEFPLKSDLKGKEVLLKTKSIPEHTQEEELSREMQKKIPKAWKCKYKTHCKRKLRHGTASFRVWHRWKNKYWLQRERVLNLGDLSPNTTHGLED</sequence>
<dbReference type="Proteomes" id="UP000467841">
    <property type="component" value="Unassembled WGS sequence"/>
</dbReference>
<keyword evidence="2" id="KW-1185">Reference proteome</keyword>
<dbReference type="EMBL" id="CACVBM020001076">
    <property type="protein sequence ID" value="CAA7029121.1"/>
    <property type="molecule type" value="Genomic_DNA"/>
</dbReference>
<accession>A0A6D2IL68</accession>
<gene>
    <name evidence="1" type="ORF">MERR_LOCUS16356</name>
</gene>
<dbReference type="OrthoDB" id="1837124at2759"/>
<evidence type="ECO:0008006" key="3">
    <source>
        <dbReference type="Google" id="ProtNLM"/>
    </source>
</evidence>
<name>A0A6D2IL68_9BRAS</name>
<dbReference type="AlphaFoldDB" id="A0A6D2IL68"/>
<organism evidence="1 2">
    <name type="scientific">Microthlaspi erraticum</name>
    <dbReference type="NCBI Taxonomy" id="1685480"/>
    <lineage>
        <taxon>Eukaryota</taxon>
        <taxon>Viridiplantae</taxon>
        <taxon>Streptophyta</taxon>
        <taxon>Embryophyta</taxon>
        <taxon>Tracheophyta</taxon>
        <taxon>Spermatophyta</taxon>
        <taxon>Magnoliopsida</taxon>
        <taxon>eudicotyledons</taxon>
        <taxon>Gunneridae</taxon>
        <taxon>Pentapetalae</taxon>
        <taxon>rosids</taxon>
        <taxon>malvids</taxon>
        <taxon>Brassicales</taxon>
        <taxon>Brassicaceae</taxon>
        <taxon>Coluteocarpeae</taxon>
        <taxon>Microthlaspi</taxon>
    </lineage>
</organism>
<reference evidence="1" key="1">
    <citation type="submission" date="2020-01" db="EMBL/GenBank/DDBJ databases">
        <authorList>
            <person name="Mishra B."/>
        </authorList>
    </citation>
    <scope>NUCLEOTIDE SEQUENCE [LARGE SCALE GENOMIC DNA]</scope>
</reference>
<proteinExistence type="predicted"/>
<evidence type="ECO:0000313" key="1">
    <source>
        <dbReference type="EMBL" id="CAA7029121.1"/>
    </source>
</evidence>
<evidence type="ECO:0000313" key="2">
    <source>
        <dbReference type="Proteomes" id="UP000467841"/>
    </source>
</evidence>
<comment type="caution">
    <text evidence="1">The sequence shown here is derived from an EMBL/GenBank/DDBJ whole genome shotgun (WGS) entry which is preliminary data.</text>
</comment>
<protein>
    <recommendedName>
        <fullName evidence="3">Retrotransposon gag domain-containing protein</fullName>
    </recommendedName>
</protein>